<sequence length="157" mass="17098">MSEVSQNSSVFYNDPPTDRSGARGHVEVCSVGAAEDKYPNRQDSPDGLKSLPHKLRFKCPNSEGAELSPSSETRPKVPPVATVGPSVHILPQTAWDRVQGQSVWGGQEGSCQYYVSEQANVTEGPAEERGLQSQVSCLTQEVAQLKRLFSQQLLTKI</sequence>
<evidence type="ECO:0000313" key="2">
    <source>
        <dbReference type="EMBL" id="KAK7913553.1"/>
    </source>
</evidence>
<evidence type="ECO:0000256" key="1">
    <source>
        <dbReference type="SAM" id="MobiDB-lite"/>
    </source>
</evidence>
<feature type="compositionally biased region" description="Basic and acidic residues" evidence="1">
    <location>
        <begin position="16"/>
        <end position="26"/>
    </location>
</feature>
<dbReference type="EMBL" id="JBBPFD010000009">
    <property type="protein sequence ID" value="KAK7913553.1"/>
    <property type="molecule type" value="Genomic_DNA"/>
</dbReference>
<keyword evidence="3" id="KW-1185">Reference proteome</keyword>
<name>A0AAW0P2I7_9GOBI</name>
<gene>
    <name evidence="2" type="ORF">WMY93_013764</name>
</gene>
<dbReference type="AlphaFoldDB" id="A0AAW0P2I7"/>
<reference evidence="3" key="1">
    <citation type="submission" date="2024-04" db="EMBL/GenBank/DDBJ databases">
        <title>Salinicola lusitanus LLJ914,a marine bacterium isolated from the Okinawa Trough.</title>
        <authorList>
            <person name="Li J."/>
        </authorList>
    </citation>
    <scope>NUCLEOTIDE SEQUENCE [LARGE SCALE GENOMIC DNA]</scope>
</reference>
<proteinExistence type="predicted"/>
<feature type="compositionally biased region" description="Basic and acidic residues" evidence="1">
    <location>
        <begin position="34"/>
        <end position="46"/>
    </location>
</feature>
<protein>
    <submittedName>
        <fullName evidence="2">Uncharacterized protein</fullName>
    </submittedName>
</protein>
<dbReference type="Proteomes" id="UP001460270">
    <property type="component" value="Unassembled WGS sequence"/>
</dbReference>
<feature type="compositionally biased region" description="Polar residues" evidence="1">
    <location>
        <begin position="1"/>
        <end position="11"/>
    </location>
</feature>
<accession>A0AAW0P2I7</accession>
<organism evidence="2 3">
    <name type="scientific">Mugilogobius chulae</name>
    <name type="common">yellowstripe goby</name>
    <dbReference type="NCBI Taxonomy" id="88201"/>
    <lineage>
        <taxon>Eukaryota</taxon>
        <taxon>Metazoa</taxon>
        <taxon>Chordata</taxon>
        <taxon>Craniata</taxon>
        <taxon>Vertebrata</taxon>
        <taxon>Euteleostomi</taxon>
        <taxon>Actinopterygii</taxon>
        <taxon>Neopterygii</taxon>
        <taxon>Teleostei</taxon>
        <taxon>Neoteleostei</taxon>
        <taxon>Acanthomorphata</taxon>
        <taxon>Gobiaria</taxon>
        <taxon>Gobiiformes</taxon>
        <taxon>Gobioidei</taxon>
        <taxon>Gobiidae</taxon>
        <taxon>Gobionellinae</taxon>
        <taxon>Mugilogobius</taxon>
    </lineage>
</organism>
<evidence type="ECO:0000313" key="3">
    <source>
        <dbReference type="Proteomes" id="UP001460270"/>
    </source>
</evidence>
<feature type="region of interest" description="Disordered" evidence="1">
    <location>
        <begin position="1"/>
        <end position="82"/>
    </location>
</feature>
<comment type="caution">
    <text evidence="2">The sequence shown here is derived from an EMBL/GenBank/DDBJ whole genome shotgun (WGS) entry which is preliminary data.</text>
</comment>